<evidence type="ECO:0000313" key="7">
    <source>
        <dbReference type="EMBL" id="QCP36258.1"/>
    </source>
</evidence>
<keyword evidence="4" id="KW-0175">Coiled coil</keyword>
<dbReference type="InterPro" id="IPR019734">
    <property type="entry name" value="TPR_rpt"/>
</dbReference>
<dbReference type="InterPro" id="IPR051012">
    <property type="entry name" value="CellSynth/LPSAsmb/PSIAsmb"/>
</dbReference>
<keyword evidence="6" id="KW-0812">Transmembrane</keyword>
<keyword evidence="8" id="KW-1185">Reference proteome</keyword>
<keyword evidence="6" id="KW-0472">Membrane</keyword>
<evidence type="ECO:0000256" key="1">
    <source>
        <dbReference type="ARBA" id="ARBA00022737"/>
    </source>
</evidence>
<evidence type="ECO:0000256" key="6">
    <source>
        <dbReference type="SAM" id="Phobius"/>
    </source>
</evidence>
<keyword evidence="6" id="KW-1133">Transmembrane helix</keyword>
<evidence type="ECO:0000256" key="4">
    <source>
        <dbReference type="SAM" id="Coils"/>
    </source>
</evidence>
<evidence type="ECO:0000256" key="5">
    <source>
        <dbReference type="SAM" id="MobiDB-lite"/>
    </source>
</evidence>
<dbReference type="RefSeq" id="WP_137329517.1">
    <property type="nucleotide sequence ID" value="NZ_CP040058.1"/>
</dbReference>
<keyword evidence="2 3" id="KW-0802">TPR repeat</keyword>
<evidence type="ECO:0008006" key="9">
    <source>
        <dbReference type="Google" id="ProtNLM"/>
    </source>
</evidence>
<dbReference type="PANTHER" id="PTHR45586:SF1">
    <property type="entry name" value="LIPOPOLYSACCHARIDE ASSEMBLY PROTEIN B"/>
    <property type="match status" value="1"/>
</dbReference>
<dbReference type="Gene3D" id="1.25.40.10">
    <property type="entry name" value="Tetratricopeptide repeat domain"/>
    <property type="match status" value="3"/>
</dbReference>
<feature type="repeat" description="TPR" evidence="3">
    <location>
        <begin position="355"/>
        <end position="388"/>
    </location>
</feature>
<sequence length="443" mass="50124">MKSKEKIKNSSKYYYNLGLEKAGANDLTGAVKNLKAALFYDKNDMNARNLLGLVYYQMGDIVPALSQWVISSNLKKEDNAAIDYLKDVQENPVQLDTVNQVIKKYNQALVYAKQENEDLAMIQLKNVVSMMPNFINAQLLIALLSIKDENYKDAQKALKRVLEIDCKNPRALEYLQETESLMKPADIKAEDSSTENTEGQKKKGLSSVVSKYEELPSNRHRMVYMVGGIVIGVLVSLVLLYPSIKKASSYKYTSKIENYKEQLLAKETQLKSNEKDIKEAKAAEAKAKKELKEFVGDSKTEGIYDSLLTAMQYYGDRKYTESADALLDIDRAKLGSKKMKEIYDDLEQKVYPYAATGLYNKGISAYNQGNYKDAISTLKKAIKVKDTNVGSYFYLARSYEKNGDKEKAIKAYEDVIKKFPGTNSARNSQTYLDQLQNKKAKNL</sequence>
<proteinExistence type="predicted"/>
<dbReference type="PROSITE" id="PS50005">
    <property type="entry name" value="TPR"/>
    <property type="match status" value="2"/>
</dbReference>
<gene>
    <name evidence="7" type="ORF">AR1Y2_2804</name>
</gene>
<evidence type="ECO:0000256" key="3">
    <source>
        <dbReference type="PROSITE-ProRule" id="PRU00339"/>
    </source>
</evidence>
<dbReference type="SMART" id="SM00028">
    <property type="entry name" value="TPR"/>
    <property type="match status" value="6"/>
</dbReference>
<dbReference type="AlphaFoldDB" id="A0A4P8IEP7"/>
<feature type="transmembrane region" description="Helical" evidence="6">
    <location>
        <begin position="222"/>
        <end position="241"/>
    </location>
</feature>
<feature type="repeat" description="TPR" evidence="3">
    <location>
        <begin position="389"/>
        <end position="422"/>
    </location>
</feature>
<dbReference type="InterPro" id="IPR011990">
    <property type="entry name" value="TPR-like_helical_dom_sf"/>
</dbReference>
<evidence type="ECO:0000313" key="8">
    <source>
        <dbReference type="Proteomes" id="UP000298653"/>
    </source>
</evidence>
<name>A0A4P8IEP7_9FIRM</name>
<organism evidence="7 8">
    <name type="scientific">Anaerostipes rhamnosivorans</name>
    <dbReference type="NCBI Taxonomy" id="1229621"/>
    <lineage>
        <taxon>Bacteria</taxon>
        <taxon>Bacillati</taxon>
        <taxon>Bacillota</taxon>
        <taxon>Clostridia</taxon>
        <taxon>Lachnospirales</taxon>
        <taxon>Lachnospiraceae</taxon>
        <taxon>Anaerostipes</taxon>
    </lineage>
</organism>
<accession>A0A4P8IEP7</accession>
<reference evidence="7 8" key="1">
    <citation type="submission" date="2019-05" db="EMBL/GenBank/DDBJ databases">
        <title>Complete genome sequencing of Anaerostipes rhamnosivorans.</title>
        <authorList>
            <person name="Bui T.P.N."/>
            <person name="de Vos W.M."/>
        </authorList>
    </citation>
    <scope>NUCLEOTIDE SEQUENCE [LARGE SCALE GENOMIC DNA]</scope>
    <source>
        <strain evidence="7 8">1y2</strain>
    </source>
</reference>
<feature type="region of interest" description="Disordered" evidence="5">
    <location>
        <begin position="185"/>
        <end position="205"/>
    </location>
</feature>
<dbReference type="EMBL" id="CP040058">
    <property type="protein sequence ID" value="QCP36258.1"/>
    <property type="molecule type" value="Genomic_DNA"/>
</dbReference>
<dbReference type="OrthoDB" id="9791784at2"/>
<keyword evidence="1" id="KW-0677">Repeat</keyword>
<feature type="coiled-coil region" evidence="4">
    <location>
        <begin position="256"/>
        <end position="297"/>
    </location>
</feature>
<dbReference type="KEGG" id="arf:AR1Y2_2804"/>
<dbReference type="PANTHER" id="PTHR45586">
    <property type="entry name" value="TPR REPEAT-CONTAINING PROTEIN PA4667"/>
    <property type="match status" value="1"/>
</dbReference>
<protein>
    <recommendedName>
        <fullName evidence="9">Tetratricopeptide repeat protein</fullName>
    </recommendedName>
</protein>
<dbReference type="SUPFAM" id="SSF48452">
    <property type="entry name" value="TPR-like"/>
    <property type="match status" value="2"/>
</dbReference>
<dbReference type="Proteomes" id="UP000298653">
    <property type="component" value="Chromosome"/>
</dbReference>
<evidence type="ECO:0000256" key="2">
    <source>
        <dbReference type="ARBA" id="ARBA00022803"/>
    </source>
</evidence>
<dbReference type="Pfam" id="PF13432">
    <property type="entry name" value="TPR_16"/>
    <property type="match status" value="2"/>
</dbReference>